<dbReference type="EMBL" id="KN832871">
    <property type="protein sequence ID" value="KIN06597.1"/>
    <property type="molecule type" value="Genomic_DNA"/>
</dbReference>
<name>A0A0C3HWL7_OIDMZ</name>
<proteinExistence type="predicted"/>
<keyword evidence="2" id="KW-1185">Reference proteome</keyword>
<feature type="non-terminal residue" evidence="1">
    <location>
        <position position="56"/>
    </location>
</feature>
<dbReference type="Proteomes" id="UP000054321">
    <property type="component" value="Unassembled WGS sequence"/>
</dbReference>
<reference evidence="2" key="2">
    <citation type="submission" date="2015-01" db="EMBL/GenBank/DDBJ databases">
        <title>Evolutionary Origins and Diversification of the Mycorrhizal Mutualists.</title>
        <authorList>
            <consortium name="DOE Joint Genome Institute"/>
            <consortium name="Mycorrhizal Genomics Consortium"/>
            <person name="Kohler A."/>
            <person name="Kuo A."/>
            <person name="Nagy L.G."/>
            <person name="Floudas D."/>
            <person name="Copeland A."/>
            <person name="Barry K.W."/>
            <person name="Cichocki N."/>
            <person name="Veneault-Fourrey C."/>
            <person name="LaButti K."/>
            <person name="Lindquist E.A."/>
            <person name="Lipzen A."/>
            <person name="Lundell T."/>
            <person name="Morin E."/>
            <person name="Murat C."/>
            <person name="Riley R."/>
            <person name="Ohm R."/>
            <person name="Sun H."/>
            <person name="Tunlid A."/>
            <person name="Henrissat B."/>
            <person name="Grigoriev I.V."/>
            <person name="Hibbett D.S."/>
            <person name="Martin F."/>
        </authorList>
    </citation>
    <scope>NUCLEOTIDE SEQUENCE [LARGE SCALE GENOMIC DNA]</scope>
    <source>
        <strain evidence="2">Zn</strain>
    </source>
</reference>
<evidence type="ECO:0000313" key="1">
    <source>
        <dbReference type="EMBL" id="KIN06597.1"/>
    </source>
</evidence>
<reference evidence="1 2" key="1">
    <citation type="submission" date="2014-04" db="EMBL/GenBank/DDBJ databases">
        <authorList>
            <consortium name="DOE Joint Genome Institute"/>
            <person name="Kuo A."/>
            <person name="Martino E."/>
            <person name="Perotto S."/>
            <person name="Kohler A."/>
            <person name="Nagy L.G."/>
            <person name="Floudas D."/>
            <person name="Copeland A."/>
            <person name="Barry K.W."/>
            <person name="Cichocki N."/>
            <person name="Veneault-Fourrey C."/>
            <person name="LaButti K."/>
            <person name="Lindquist E.A."/>
            <person name="Lipzen A."/>
            <person name="Lundell T."/>
            <person name="Morin E."/>
            <person name="Murat C."/>
            <person name="Sun H."/>
            <person name="Tunlid A."/>
            <person name="Henrissat B."/>
            <person name="Grigoriev I.V."/>
            <person name="Hibbett D.S."/>
            <person name="Martin F."/>
            <person name="Nordberg H.P."/>
            <person name="Cantor M.N."/>
            <person name="Hua S.X."/>
        </authorList>
    </citation>
    <scope>NUCLEOTIDE SEQUENCE [LARGE SCALE GENOMIC DNA]</scope>
    <source>
        <strain evidence="1 2">Zn</strain>
    </source>
</reference>
<evidence type="ECO:0000313" key="2">
    <source>
        <dbReference type="Proteomes" id="UP000054321"/>
    </source>
</evidence>
<dbReference type="HOGENOM" id="CLU_3019949_0_0_1"/>
<sequence length="56" mass="5967">MMQSLEMSAAVQMGPQMISQLGEVPGVNEASCKQRKLGEKVKKGGRCSGETSGHCR</sequence>
<dbReference type="InParanoid" id="A0A0C3HWL7"/>
<organism evidence="1 2">
    <name type="scientific">Oidiodendron maius (strain Zn)</name>
    <dbReference type="NCBI Taxonomy" id="913774"/>
    <lineage>
        <taxon>Eukaryota</taxon>
        <taxon>Fungi</taxon>
        <taxon>Dikarya</taxon>
        <taxon>Ascomycota</taxon>
        <taxon>Pezizomycotina</taxon>
        <taxon>Leotiomycetes</taxon>
        <taxon>Leotiomycetes incertae sedis</taxon>
        <taxon>Myxotrichaceae</taxon>
        <taxon>Oidiodendron</taxon>
    </lineage>
</organism>
<gene>
    <name evidence="1" type="ORF">OIDMADRAFT_17390</name>
</gene>
<dbReference type="AlphaFoldDB" id="A0A0C3HWL7"/>
<accession>A0A0C3HWL7</accession>
<protein>
    <submittedName>
        <fullName evidence="1">Uncharacterized protein</fullName>
    </submittedName>
</protein>